<feature type="chain" id="PRO_5034021660" evidence="2">
    <location>
        <begin position="24"/>
        <end position="579"/>
    </location>
</feature>
<comment type="caution">
    <text evidence="3">The sequence shown here is derived from an EMBL/GenBank/DDBJ whole genome shotgun (WGS) entry which is preliminary data.</text>
</comment>
<feature type="region of interest" description="Disordered" evidence="1">
    <location>
        <begin position="542"/>
        <end position="579"/>
    </location>
</feature>
<dbReference type="Proteomes" id="UP000518752">
    <property type="component" value="Unassembled WGS sequence"/>
</dbReference>
<accession>A0A8H5HWE6</accession>
<evidence type="ECO:0000313" key="3">
    <source>
        <dbReference type="EMBL" id="KAF5390566.1"/>
    </source>
</evidence>
<sequence>MVCYRQTLPIITSLFCFGLISEAAPVAPRADNNNLLSNGNSLLSHSLLSNGKSLLQTNSSPFLHVANGPVDPFSKFTPLRHRPGALNLQNATKGGETSNGTTNVPLVSVKDNLAAMLKVIGPDAEQRFVAADLDTVTAFGSSDQVASNQALSEMVDKAFQADPSNPGNDGWVDTYSKFLVEAGETNTPNSTAQLSAIEKYYSAWSAVQADLQIITAAYQKATGQNITNIGVNVPSAVQDPTSTKELEKWAQSSAQSKSAAYNSTSWNKYLADNKTWTQLTPSFQELNTSIQVAYQGNLLKALTAAVFNYSMIVSGLPNSNGAVYAPAWSAMIIDTTAVSGADAKDLQANIDASLHDGTVSNTSFASSVNNEAPPSTSAAPHASSTSHPSSTHVHVRADKPVKHQPSQQPPPPSSPHKPLKKANHASSALNVAAAKNSKNGTANNNDDNSLSGVSTSNLTGTMMLFRFQAGAWKNNINSYMDFARTDQSEVFTKYFGSSAPLSREWTHALLVTTYKPNSTDLQTVQIIGLVWDYLPGLGGGSTNTSEGGGGGQTKKVPANSQKKNDRGNNGNRKNKRWFA</sequence>
<evidence type="ECO:0000313" key="4">
    <source>
        <dbReference type="Proteomes" id="UP000518752"/>
    </source>
</evidence>
<evidence type="ECO:0000256" key="1">
    <source>
        <dbReference type="SAM" id="MobiDB-lite"/>
    </source>
</evidence>
<evidence type="ECO:0000256" key="2">
    <source>
        <dbReference type="SAM" id="SignalP"/>
    </source>
</evidence>
<feature type="region of interest" description="Disordered" evidence="1">
    <location>
        <begin position="363"/>
        <end position="425"/>
    </location>
</feature>
<gene>
    <name evidence="3" type="ORF">D9757_002600</name>
</gene>
<dbReference type="AlphaFoldDB" id="A0A8H5HWE6"/>
<feature type="compositionally biased region" description="Low complexity" evidence="1">
    <location>
        <begin position="372"/>
        <end position="392"/>
    </location>
</feature>
<dbReference type="EMBL" id="JAACJN010000014">
    <property type="protein sequence ID" value="KAF5390566.1"/>
    <property type="molecule type" value="Genomic_DNA"/>
</dbReference>
<feature type="compositionally biased region" description="Gly residues" evidence="1">
    <location>
        <begin position="542"/>
        <end position="552"/>
    </location>
</feature>
<keyword evidence="2" id="KW-0732">Signal</keyword>
<reference evidence="3 4" key="1">
    <citation type="journal article" date="2020" name="ISME J.">
        <title>Uncovering the hidden diversity of litter-decomposition mechanisms in mushroom-forming fungi.</title>
        <authorList>
            <person name="Floudas D."/>
            <person name="Bentzer J."/>
            <person name="Ahren D."/>
            <person name="Johansson T."/>
            <person name="Persson P."/>
            <person name="Tunlid A."/>
        </authorList>
    </citation>
    <scope>NUCLEOTIDE SEQUENCE [LARGE SCALE GENOMIC DNA]</scope>
    <source>
        <strain evidence="3 4">CBS 406.79</strain>
    </source>
</reference>
<dbReference type="OrthoDB" id="2978199at2759"/>
<keyword evidence="4" id="KW-1185">Reference proteome</keyword>
<protein>
    <submittedName>
        <fullName evidence="3">Uncharacterized protein</fullName>
    </submittedName>
</protein>
<proteinExistence type="predicted"/>
<organism evidence="3 4">
    <name type="scientific">Collybiopsis confluens</name>
    <dbReference type="NCBI Taxonomy" id="2823264"/>
    <lineage>
        <taxon>Eukaryota</taxon>
        <taxon>Fungi</taxon>
        <taxon>Dikarya</taxon>
        <taxon>Basidiomycota</taxon>
        <taxon>Agaricomycotina</taxon>
        <taxon>Agaricomycetes</taxon>
        <taxon>Agaricomycetidae</taxon>
        <taxon>Agaricales</taxon>
        <taxon>Marasmiineae</taxon>
        <taxon>Omphalotaceae</taxon>
        <taxon>Collybiopsis</taxon>
    </lineage>
</organism>
<name>A0A8H5HWE6_9AGAR</name>
<feature type="signal peptide" evidence="2">
    <location>
        <begin position="1"/>
        <end position="23"/>
    </location>
</feature>